<evidence type="ECO:0000256" key="1">
    <source>
        <dbReference type="SAM" id="MobiDB-lite"/>
    </source>
</evidence>
<keyword evidence="3" id="KW-1185">Reference proteome</keyword>
<protein>
    <submittedName>
        <fullName evidence="2">Uncharacterized protein</fullName>
    </submittedName>
</protein>
<dbReference type="RefSeq" id="WP_329078331.1">
    <property type="nucleotide sequence ID" value="NZ_CP109495.1"/>
</dbReference>
<feature type="region of interest" description="Disordered" evidence="1">
    <location>
        <begin position="271"/>
        <end position="299"/>
    </location>
</feature>
<accession>A0ABZ2ABD2</accession>
<evidence type="ECO:0000313" key="2">
    <source>
        <dbReference type="EMBL" id="WUX54678.1"/>
    </source>
</evidence>
<dbReference type="EMBL" id="CP109495">
    <property type="protein sequence ID" value="WUX54678.1"/>
    <property type="molecule type" value="Genomic_DNA"/>
</dbReference>
<name>A0ABZ2ABD2_STRNV</name>
<sequence length="299" mass="32740">MTERPSMNTQLEAAHAAVPEIADHHRRRALTAELLDQLPSTDSPEREAQRVADVAVEEYLASGVWPDDVEERAQEAYARAAGAHAVRSRLSTLHRDFIDSDPLKALREAHRTEILASLGSQLDDLLTEARKHTTALGPVRTADEALAAGGDAATAYTALRALVPVLTNIRAAQWTTLGLGEVAGPRSLLQRAKDSGFGDVQGISDDTPAEQFRAMQERAYTLDHLVWLAQMNGVAYVPESVEDVIAAQDAYEQRDAEPAPAPVVLEVREVPNVPAPQPRAPRPVHERKRVAQSREHRSY</sequence>
<proteinExistence type="predicted"/>
<organism evidence="2 3">
    <name type="scientific">Streptomyces niveus</name>
    <name type="common">Streptomyces spheroides</name>
    <dbReference type="NCBI Taxonomy" id="193462"/>
    <lineage>
        <taxon>Bacteria</taxon>
        <taxon>Bacillati</taxon>
        <taxon>Actinomycetota</taxon>
        <taxon>Actinomycetes</taxon>
        <taxon>Kitasatosporales</taxon>
        <taxon>Streptomycetaceae</taxon>
        <taxon>Streptomyces</taxon>
    </lineage>
</organism>
<dbReference type="Proteomes" id="UP001432209">
    <property type="component" value="Chromosome"/>
</dbReference>
<evidence type="ECO:0000313" key="3">
    <source>
        <dbReference type="Proteomes" id="UP001432209"/>
    </source>
</evidence>
<reference evidence="2" key="1">
    <citation type="submission" date="2022-10" db="EMBL/GenBank/DDBJ databases">
        <title>The complete genomes of actinobacterial strains from the NBC collection.</title>
        <authorList>
            <person name="Joergensen T.S."/>
            <person name="Alvarez Arevalo M."/>
            <person name="Sterndorff E.B."/>
            <person name="Faurdal D."/>
            <person name="Vuksanovic O."/>
            <person name="Mourched A.-S."/>
            <person name="Charusanti P."/>
            <person name="Shaw S."/>
            <person name="Blin K."/>
            <person name="Weber T."/>
        </authorList>
    </citation>
    <scope>NUCLEOTIDE SEQUENCE</scope>
    <source>
        <strain evidence="2">NBC_01432</strain>
    </source>
</reference>
<gene>
    <name evidence="2" type="ORF">OG442_25725</name>
</gene>